<evidence type="ECO:0000256" key="4">
    <source>
        <dbReference type="ARBA" id="ARBA00023163"/>
    </source>
</evidence>
<keyword evidence="2" id="KW-0805">Transcription regulation</keyword>
<dbReference type="InterPro" id="IPR005119">
    <property type="entry name" value="LysR_subst-bd"/>
</dbReference>
<organism evidence="6 7">
    <name type="scientific">Pseudomonas multiresinivorans</name>
    <dbReference type="NCBI Taxonomy" id="95301"/>
    <lineage>
        <taxon>Bacteria</taxon>
        <taxon>Pseudomonadati</taxon>
        <taxon>Pseudomonadota</taxon>
        <taxon>Gammaproteobacteria</taxon>
        <taxon>Pseudomonadales</taxon>
        <taxon>Pseudomonadaceae</taxon>
        <taxon>Pseudomonas</taxon>
    </lineage>
</organism>
<dbReference type="PRINTS" id="PR00039">
    <property type="entry name" value="HTHLYSR"/>
</dbReference>
<dbReference type="Gene3D" id="3.40.190.10">
    <property type="entry name" value="Periplasmic binding protein-like II"/>
    <property type="match status" value="2"/>
</dbReference>
<dbReference type="Pfam" id="PF03466">
    <property type="entry name" value="LysR_substrate"/>
    <property type="match status" value="1"/>
</dbReference>
<keyword evidence="4" id="KW-0804">Transcription</keyword>
<accession>A0A7Z3GPC3</accession>
<gene>
    <name evidence="6" type="ORF">G4G71_08620</name>
</gene>
<dbReference type="InterPro" id="IPR000847">
    <property type="entry name" value="LysR_HTH_N"/>
</dbReference>
<dbReference type="PROSITE" id="PS50931">
    <property type="entry name" value="HTH_LYSR"/>
    <property type="match status" value="1"/>
</dbReference>
<name>A0A7Z3GPC3_9PSED</name>
<keyword evidence="3" id="KW-0238">DNA-binding</keyword>
<dbReference type="GO" id="GO:0003677">
    <property type="term" value="F:DNA binding"/>
    <property type="evidence" value="ECO:0007669"/>
    <property type="project" value="UniProtKB-KW"/>
</dbReference>
<sequence length="309" mass="33941">MRTEFSLRDLEIFHAIATTGSTRQAAVQLGLTQSAVSHALARLEESLKIRLFARENQRLQITAAGRYMLNEAILLMGNLARIEEDLFVLQDSGVASLKLGCAPGLGHRFGPALVQRYLQAHPGIAVSLDVAASGRLIADVEAGRLDMALVSYEVHEPNLLFAPMVAARMRVLMPAASALAEKAELELTDLDGQTLIKPIQSDHLIYRDNSLRRLLRHELQSSLSSMGAMIEMTGGLSLVNAITAADLCENPKLVSRPFALEQWFNFYLVYKQELKSNRLIGDVRLALAQVVEAMQQREDCAGALRLPAV</sequence>
<evidence type="ECO:0000256" key="1">
    <source>
        <dbReference type="ARBA" id="ARBA00009437"/>
    </source>
</evidence>
<evidence type="ECO:0000256" key="2">
    <source>
        <dbReference type="ARBA" id="ARBA00023015"/>
    </source>
</evidence>
<protein>
    <submittedName>
        <fullName evidence="6">LysR family transcriptional regulator</fullName>
    </submittedName>
</protein>
<dbReference type="RefSeq" id="WP_169936825.1">
    <property type="nucleotide sequence ID" value="NZ_CP048833.1"/>
</dbReference>
<reference evidence="6 7" key="1">
    <citation type="submission" date="2020-02" db="EMBL/GenBank/DDBJ databases">
        <title>Complete genome sequence of Pseudomonas multiresinivorans ORNL1.</title>
        <authorList>
            <person name="Podar M."/>
        </authorList>
    </citation>
    <scope>NUCLEOTIDE SEQUENCE [LARGE SCALE GENOMIC DNA]</scope>
    <source>
        <strain evidence="7">populi</strain>
    </source>
</reference>
<evidence type="ECO:0000313" key="6">
    <source>
        <dbReference type="EMBL" id="QJP07935.1"/>
    </source>
</evidence>
<dbReference type="Gene3D" id="1.10.10.10">
    <property type="entry name" value="Winged helix-like DNA-binding domain superfamily/Winged helix DNA-binding domain"/>
    <property type="match status" value="1"/>
</dbReference>
<dbReference type="Pfam" id="PF00126">
    <property type="entry name" value="HTH_1"/>
    <property type="match status" value="1"/>
</dbReference>
<dbReference type="KEGG" id="pmui:G4G71_08620"/>
<keyword evidence="7" id="KW-1185">Reference proteome</keyword>
<dbReference type="PANTHER" id="PTHR30346:SF0">
    <property type="entry name" value="HCA OPERON TRANSCRIPTIONAL ACTIVATOR HCAR"/>
    <property type="match status" value="1"/>
</dbReference>
<dbReference type="SUPFAM" id="SSF46785">
    <property type="entry name" value="Winged helix' DNA-binding domain"/>
    <property type="match status" value="1"/>
</dbReference>
<comment type="similarity">
    <text evidence="1">Belongs to the LysR transcriptional regulatory family.</text>
</comment>
<proteinExistence type="inferred from homology"/>
<dbReference type="InterPro" id="IPR036388">
    <property type="entry name" value="WH-like_DNA-bd_sf"/>
</dbReference>
<evidence type="ECO:0000256" key="3">
    <source>
        <dbReference type="ARBA" id="ARBA00023125"/>
    </source>
</evidence>
<dbReference type="EMBL" id="CP048833">
    <property type="protein sequence ID" value="QJP07935.1"/>
    <property type="molecule type" value="Genomic_DNA"/>
</dbReference>
<feature type="domain" description="HTH lysR-type" evidence="5">
    <location>
        <begin position="5"/>
        <end position="62"/>
    </location>
</feature>
<evidence type="ECO:0000313" key="7">
    <source>
        <dbReference type="Proteomes" id="UP000502549"/>
    </source>
</evidence>
<dbReference type="SUPFAM" id="SSF53850">
    <property type="entry name" value="Periplasmic binding protein-like II"/>
    <property type="match status" value="1"/>
</dbReference>
<dbReference type="GO" id="GO:0032993">
    <property type="term" value="C:protein-DNA complex"/>
    <property type="evidence" value="ECO:0007669"/>
    <property type="project" value="TreeGrafter"/>
</dbReference>
<dbReference type="AlphaFoldDB" id="A0A7Z3GPC3"/>
<dbReference type="GO" id="GO:0003700">
    <property type="term" value="F:DNA-binding transcription factor activity"/>
    <property type="evidence" value="ECO:0007669"/>
    <property type="project" value="InterPro"/>
</dbReference>
<dbReference type="Proteomes" id="UP000502549">
    <property type="component" value="Chromosome"/>
</dbReference>
<dbReference type="InterPro" id="IPR036390">
    <property type="entry name" value="WH_DNA-bd_sf"/>
</dbReference>
<dbReference type="PANTHER" id="PTHR30346">
    <property type="entry name" value="TRANSCRIPTIONAL DUAL REGULATOR HCAR-RELATED"/>
    <property type="match status" value="1"/>
</dbReference>
<evidence type="ECO:0000259" key="5">
    <source>
        <dbReference type="PROSITE" id="PS50931"/>
    </source>
</evidence>